<proteinExistence type="predicted"/>
<comment type="caution">
    <text evidence="1">The sequence shown here is derived from an EMBL/GenBank/DDBJ whole genome shotgun (WGS) entry which is preliminary data.</text>
</comment>
<evidence type="ECO:0000313" key="1">
    <source>
        <dbReference type="EMBL" id="KAI2381735.1"/>
    </source>
</evidence>
<reference evidence="1" key="1">
    <citation type="journal article" date="2022" name="bioRxiv">
        <title>Population genetic analysis of Ophidiomyces ophidiicola, the causative agent of snake fungal disease, indicates recent introductions to the USA.</title>
        <authorList>
            <person name="Ladner J.T."/>
            <person name="Palmer J.M."/>
            <person name="Ettinger C.L."/>
            <person name="Stajich J.E."/>
            <person name="Farrell T.M."/>
            <person name="Glorioso B.M."/>
            <person name="Lawson B."/>
            <person name="Price S.J."/>
            <person name="Stengle A.G."/>
            <person name="Grear D.A."/>
            <person name="Lorch J.M."/>
        </authorList>
    </citation>
    <scope>NUCLEOTIDE SEQUENCE</scope>
    <source>
        <strain evidence="1">NWHC 24266-5</strain>
    </source>
</reference>
<name>A0ACB8UMN0_9EURO</name>
<protein>
    <submittedName>
        <fullName evidence="1">Uncharacterized protein</fullName>
    </submittedName>
</protein>
<organism evidence="1">
    <name type="scientific">Ophidiomyces ophidiicola</name>
    <dbReference type="NCBI Taxonomy" id="1387563"/>
    <lineage>
        <taxon>Eukaryota</taxon>
        <taxon>Fungi</taxon>
        <taxon>Dikarya</taxon>
        <taxon>Ascomycota</taxon>
        <taxon>Pezizomycotina</taxon>
        <taxon>Eurotiomycetes</taxon>
        <taxon>Eurotiomycetidae</taxon>
        <taxon>Onygenales</taxon>
        <taxon>Onygenaceae</taxon>
        <taxon>Ophidiomyces</taxon>
    </lineage>
</organism>
<dbReference type="EMBL" id="JALBCA010000181">
    <property type="protein sequence ID" value="KAI2381735.1"/>
    <property type="molecule type" value="Genomic_DNA"/>
</dbReference>
<gene>
    <name evidence="1" type="ORF">LOY88_006629</name>
</gene>
<sequence length="233" mass="25793">MASHQPGPCCAQGFKHEGKPTGQIQDINGTQVYFALPKGDVKPDQAILYITDIMGIYNNSQLLADAFAANGYLTIIPDLFAGKPWKLNAGFEGLMDWIKGYSTDVVDPIIASAIKYLREKKGIKKIAAVGYCFGGKYVCRFLKEGQIDVGYTAHPSFVDPEELAGIETDTIFPSEKRHESEEILQKTGLPYQINLFSGVEHGFAVRGDLDSRPVTFAREQAFTQAATWIKWHL</sequence>
<accession>A0ACB8UMN0</accession>